<sequence>MAEAVLSLGGNVGEPRTTLARALALLCEDGAVRLVARSADYRTPPWGDTDQPSFVNLCAIVATTLTPRALLSRARDVETRLGRDRARERRWGPRPVDIDIVSFADDGGREIAIDEPGLTLPHPRALERPFVLMPLAEIAPDRPVAGVRVGEALARLDSGGIVRLADPAGAGETEPITRNP</sequence>
<evidence type="ECO:0000256" key="12">
    <source>
        <dbReference type="ARBA" id="ARBA00033413"/>
    </source>
</evidence>
<dbReference type="GO" id="GO:0005524">
    <property type="term" value="F:ATP binding"/>
    <property type="evidence" value="ECO:0007669"/>
    <property type="project" value="UniProtKB-KW"/>
</dbReference>
<proteinExistence type="inferred from homology"/>
<dbReference type="Gene3D" id="3.30.70.560">
    <property type="entry name" value="7,8-Dihydro-6-hydroxymethylpterin-pyrophosphokinase HPPK"/>
    <property type="match status" value="1"/>
</dbReference>
<evidence type="ECO:0000313" key="15">
    <source>
        <dbReference type="Proteomes" id="UP000289200"/>
    </source>
</evidence>
<accession>A0A447D266</accession>
<dbReference type="GO" id="GO:0016301">
    <property type="term" value="F:kinase activity"/>
    <property type="evidence" value="ECO:0007669"/>
    <property type="project" value="UniProtKB-KW"/>
</dbReference>
<keyword evidence="9" id="KW-0289">Folate biosynthesis</keyword>
<evidence type="ECO:0000256" key="8">
    <source>
        <dbReference type="ARBA" id="ARBA00022840"/>
    </source>
</evidence>
<comment type="similarity">
    <text evidence="2">Belongs to the HPPK family.</text>
</comment>
<reference evidence="15" key="1">
    <citation type="submission" date="2018-10" db="EMBL/GenBank/DDBJ databases">
        <authorList>
            <person name="Peiro R."/>
            <person name="Begona"/>
            <person name="Cbmso G."/>
            <person name="Lopez M."/>
            <person name="Gonzalez S."/>
            <person name="Sacristan E."/>
            <person name="Castillo E."/>
        </authorList>
    </citation>
    <scope>NUCLEOTIDE SEQUENCE [LARGE SCALE GENOMIC DNA]</scope>
</reference>
<dbReference type="GO" id="GO:0046654">
    <property type="term" value="P:tetrahydrofolate biosynthetic process"/>
    <property type="evidence" value="ECO:0007669"/>
    <property type="project" value="UniProtKB-UniPathway"/>
</dbReference>
<dbReference type="PANTHER" id="PTHR43071">
    <property type="entry name" value="2-AMINO-4-HYDROXY-6-HYDROXYMETHYLDIHYDROPTERIDINE PYROPHOSPHOKINASE"/>
    <property type="match status" value="1"/>
</dbReference>
<dbReference type="GO" id="GO:0003848">
    <property type="term" value="F:2-amino-4-hydroxy-6-hydroxymethyldihydropteridine diphosphokinase activity"/>
    <property type="evidence" value="ECO:0007669"/>
    <property type="project" value="UniProtKB-EC"/>
</dbReference>
<dbReference type="GO" id="GO:0046656">
    <property type="term" value="P:folic acid biosynthetic process"/>
    <property type="evidence" value="ECO:0007669"/>
    <property type="project" value="UniProtKB-KW"/>
</dbReference>
<dbReference type="Proteomes" id="UP000289200">
    <property type="component" value="Unassembled WGS sequence"/>
</dbReference>
<evidence type="ECO:0000259" key="13">
    <source>
        <dbReference type="PROSITE" id="PS00794"/>
    </source>
</evidence>
<keyword evidence="8" id="KW-0067">ATP-binding</keyword>
<comment type="caution">
    <text evidence="14">The sequence shown here is derived from an EMBL/GenBank/DDBJ whole genome shotgun (WGS) entry which is preliminary data.</text>
</comment>
<dbReference type="PANTHER" id="PTHR43071:SF1">
    <property type="entry name" value="2-AMINO-4-HYDROXY-6-HYDROXYMETHYLDIHYDROPTERIDINE PYROPHOSPHOKINASE"/>
    <property type="match status" value="1"/>
</dbReference>
<evidence type="ECO:0000256" key="7">
    <source>
        <dbReference type="ARBA" id="ARBA00022777"/>
    </source>
</evidence>
<dbReference type="SUPFAM" id="SSF55083">
    <property type="entry name" value="6-hydroxymethyl-7,8-dihydropterin pyrophosphokinase, HPPK"/>
    <property type="match status" value="1"/>
</dbReference>
<dbReference type="UniPathway" id="UPA00077">
    <property type="reaction ID" value="UER00155"/>
</dbReference>
<dbReference type="NCBIfam" id="TIGR01498">
    <property type="entry name" value="folK"/>
    <property type="match status" value="1"/>
</dbReference>
<dbReference type="AlphaFoldDB" id="A0A447D266"/>
<protein>
    <recommendedName>
        <fullName evidence="4">2-amino-4-hydroxy-6-hydroxymethyldihydropteridine pyrophosphokinase</fullName>
        <ecNumber evidence="3">2.7.6.3</ecNumber>
    </recommendedName>
    <alternativeName>
        <fullName evidence="11">6-hydroxymethyl-7,8-dihydropterin pyrophosphokinase</fullName>
    </alternativeName>
    <alternativeName>
        <fullName evidence="12">7,8-dihydro-6-hydroxymethylpterin-pyrophosphokinase</fullName>
    </alternativeName>
</protein>
<comment type="pathway">
    <text evidence="1">Cofactor biosynthesis; tetrahydrofolate biosynthesis; 2-amino-4-hydroxy-6-hydroxymethyl-7,8-dihydropteridine diphosphate from 7,8-dihydroneopterin triphosphate: step 4/4.</text>
</comment>
<gene>
    <name evidence="14" type="primary">folK</name>
    <name evidence="14" type="ORF">RHODGE_RHODGE_04827</name>
</gene>
<evidence type="ECO:0000313" key="14">
    <source>
        <dbReference type="EMBL" id="VCU11613.1"/>
    </source>
</evidence>
<evidence type="ECO:0000256" key="2">
    <source>
        <dbReference type="ARBA" id="ARBA00005810"/>
    </source>
</evidence>
<keyword evidence="5" id="KW-0808">Transferase</keyword>
<dbReference type="RefSeq" id="WP_129611556.1">
    <property type="nucleotide sequence ID" value="NZ_UWOC01000205.1"/>
</dbReference>
<dbReference type="Pfam" id="PF01288">
    <property type="entry name" value="HPPK"/>
    <property type="match status" value="1"/>
</dbReference>
<name>A0A447D266_9BRAD</name>
<dbReference type="InterPro" id="IPR035907">
    <property type="entry name" value="Hppk_sf"/>
</dbReference>
<organism evidence="14 15">
    <name type="scientific">Rhodoplanes serenus</name>
    <dbReference type="NCBI Taxonomy" id="200615"/>
    <lineage>
        <taxon>Bacteria</taxon>
        <taxon>Pseudomonadati</taxon>
        <taxon>Pseudomonadota</taxon>
        <taxon>Alphaproteobacteria</taxon>
        <taxon>Hyphomicrobiales</taxon>
        <taxon>Nitrobacteraceae</taxon>
        <taxon>Rhodoplanes</taxon>
    </lineage>
</organism>
<dbReference type="EMBL" id="UWOC01000205">
    <property type="protein sequence ID" value="VCU11613.1"/>
    <property type="molecule type" value="Genomic_DNA"/>
</dbReference>
<evidence type="ECO:0000256" key="4">
    <source>
        <dbReference type="ARBA" id="ARBA00016218"/>
    </source>
</evidence>
<keyword evidence="7" id="KW-0418">Kinase</keyword>
<evidence type="ECO:0000256" key="5">
    <source>
        <dbReference type="ARBA" id="ARBA00022679"/>
    </source>
</evidence>
<evidence type="ECO:0000256" key="1">
    <source>
        <dbReference type="ARBA" id="ARBA00005051"/>
    </source>
</evidence>
<evidence type="ECO:0000256" key="9">
    <source>
        <dbReference type="ARBA" id="ARBA00022909"/>
    </source>
</evidence>
<dbReference type="InterPro" id="IPR000550">
    <property type="entry name" value="Hppk"/>
</dbReference>
<feature type="domain" description="7,8-dihydro-6-hydroxymethylpterin-pyrophosphokinase" evidence="13">
    <location>
        <begin position="90"/>
        <end position="101"/>
    </location>
</feature>
<evidence type="ECO:0000256" key="6">
    <source>
        <dbReference type="ARBA" id="ARBA00022741"/>
    </source>
</evidence>
<evidence type="ECO:0000256" key="10">
    <source>
        <dbReference type="ARBA" id="ARBA00029409"/>
    </source>
</evidence>
<comment type="function">
    <text evidence="10">Catalyzes the transfer of pyrophosphate from adenosine triphosphate (ATP) to 6-hydroxymethyl-7,8-dihydropterin, an enzymatic step in folate biosynthesis pathway.</text>
</comment>
<evidence type="ECO:0000256" key="3">
    <source>
        <dbReference type="ARBA" id="ARBA00013253"/>
    </source>
</evidence>
<evidence type="ECO:0000256" key="11">
    <source>
        <dbReference type="ARBA" id="ARBA00029766"/>
    </source>
</evidence>
<dbReference type="PROSITE" id="PS00794">
    <property type="entry name" value="HPPK"/>
    <property type="match status" value="1"/>
</dbReference>
<dbReference type="OrthoDB" id="9808041at2"/>
<dbReference type="CDD" id="cd00483">
    <property type="entry name" value="HPPK"/>
    <property type="match status" value="1"/>
</dbReference>
<keyword evidence="6" id="KW-0547">Nucleotide-binding</keyword>
<dbReference type="EC" id="2.7.6.3" evidence="3"/>
<keyword evidence="15" id="KW-1185">Reference proteome</keyword>